<protein>
    <submittedName>
        <fullName evidence="1">Uncharacterized protein</fullName>
    </submittedName>
</protein>
<keyword evidence="2" id="KW-1185">Reference proteome</keyword>
<name>A0AAQ3SR28_PASNO</name>
<dbReference type="Proteomes" id="UP001341281">
    <property type="component" value="Chromosome 02"/>
</dbReference>
<dbReference type="EMBL" id="CP144746">
    <property type="protein sequence ID" value="WVZ58614.1"/>
    <property type="molecule type" value="Genomic_DNA"/>
</dbReference>
<gene>
    <name evidence="1" type="ORF">U9M48_008866</name>
</gene>
<sequence>MDWGIVQEASTSAAVDVGMVLESLRTALAAASRAEEAISQRTFALLARATERISSLGAAQAEAAQALTDASRSQEVRAAAVRQASTLAMCLDSVSAEASSLRAEAVSHFRELRPVLAPIAEGFAAGVADEEVERIEDEVRPHALMVSSHVDPPALLRNPLAD</sequence>
<accession>A0AAQ3SR28</accession>
<proteinExistence type="predicted"/>
<dbReference type="AlphaFoldDB" id="A0AAQ3SR28"/>
<evidence type="ECO:0000313" key="2">
    <source>
        <dbReference type="Proteomes" id="UP001341281"/>
    </source>
</evidence>
<reference evidence="1 2" key="1">
    <citation type="submission" date="2024-02" db="EMBL/GenBank/DDBJ databases">
        <title>High-quality chromosome-scale genome assembly of Pensacola bahiagrass (Paspalum notatum Flugge var. saurae).</title>
        <authorList>
            <person name="Vega J.M."/>
            <person name="Podio M."/>
            <person name="Orjuela J."/>
            <person name="Siena L.A."/>
            <person name="Pessino S.C."/>
            <person name="Combes M.C."/>
            <person name="Mariac C."/>
            <person name="Albertini E."/>
            <person name="Pupilli F."/>
            <person name="Ortiz J.P.A."/>
            <person name="Leblanc O."/>
        </authorList>
    </citation>
    <scope>NUCLEOTIDE SEQUENCE [LARGE SCALE GENOMIC DNA]</scope>
    <source>
        <strain evidence="1">R1</strain>
        <tissue evidence="1">Leaf</tissue>
    </source>
</reference>
<evidence type="ECO:0000313" key="1">
    <source>
        <dbReference type="EMBL" id="WVZ58614.1"/>
    </source>
</evidence>
<organism evidence="1 2">
    <name type="scientific">Paspalum notatum var. saurae</name>
    <dbReference type="NCBI Taxonomy" id="547442"/>
    <lineage>
        <taxon>Eukaryota</taxon>
        <taxon>Viridiplantae</taxon>
        <taxon>Streptophyta</taxon>
        <taxon>Embryophyta</taxon>
        <taxon>Tracheophyta</taxon>
        <taxon>Spermatophyta</taxon>
        <taxon>Magnoliopsida</taxon>
        <taxon>Liliopsida</taxon>
        <taxon>Poales</taxon>
        <taxon>Poaceae</taxon>
        <taxon>PACMAD clade</taxon>
        <taxon>Panicoideae</taxon>
        <taxon>Andropogonodae</taxon>
        <taxon>Paspaleae</taxon>
        <taxon>Paspalinae</taxon>
        <taxon>Paspalum</taxon>
    </lineage>
</organism>